<evidence type="ECO:0000256" key="3">
    <source>
        <dbReference type="ARBA" id="ARBA00022801"/>
    </source>
</evidence>
<evidence type="ECO:0000256" key="1">
    <source>
        <dbReference type="ARBA" id="ARBA00005750"/>
    </source>
</evidence>
<comment type="catalytic activity">
    <reaction evidence="4">
        <text>O-phospho-L-tyrosyl-[protein] + H2O = L-tyrosyl-[protein] + phosphate</text>
        <dbReference type="Rhea" id="RHEA:10684"/>
        <dbReference type="Rhea" id="RHEA-COMP:10136"/>
        <dbReference type="Rhea" id="RHEA-COMP:20101"/>
        <dbReference type="ChEBI" id="CHEBI:15377"/>
        <dbReference type="ChEBI" id="CHEBI:43474"/>
        <dbReference type="ChEBI" id="CHEBI:46858"/>
        <dbReference type="ChEBI" id="CHEBI:61978"/>
        <dbReference type="EC" id="3.1.3.48"/>
    </reaction>
</comment>
<feature type="compositionally biased region" description="Basic and acidic residues" evidence="5">
    <location>
        <begin position="394"/>
        <end position="406"/>
    </location>
</feature>
<feature type="region of interest" description="Disordered" evidence="5">
    <location>
        <begin position="330"/>
        <end position="539"/>
    </location>
</feature>
<feature type="compositionally biased region" description="Low complexity" evidence="5">
    <location>
        <begin position="415"/>
        <end position="424"/>
    </location>
</feature>
<dbReference type="InterPro" id="IPR016667">
    <property type="entry name" value="Caps_polysacc_synth_CpsB/CapC"/>
</dbReference>
<dbReference type="RefSeq" id="WP_173807294.1">
    <property type="nucleotide sequence ID" value="NZ_JABSNM010000025.1"/>
</dbReference>
<feature type="compositionally biased region" description="Pro residues" evidence="5">
    <location>
        <begin position="612"/>
        <end position="622"/>
    </location>
</feature>
<evidence type="ECO:0000256" key="4">
    <source>
        <dbReference type="ARBA" id="ARBA00051722"/>
    </source>
</evidence>
<feature type="region of interest" description="Disordered" evidence="5">
    <location>
        <begin position="584"/>
        <end position="641"/>
    </location>
</feature>
<feature type="compositionally biased region" description="Low complexity" evidence="5">
    <location>
        <begin position="488"/>
        <end position="504"/>
    </location>
</feature>
<dbReference type="InterPro" id="IPR016195">
    <property type="entry name" value="Pol/histidinol_Pase-like"/>
</dbReference>
<keyword evidence="7" id="KW-1185">Reference proteome</keyword>
<keyword evidence="3" id="KW-0378">Hydrolase</keyword>
<protein>
    <recommendedName>
        <fullName evidence="2">protein-tyrosine-phosphatase</fullName>
        <ecNumber evidence="2">3.1.3.48</ecNumber>
    </recommendedName>
</protein>
<dbReference type="PANTHER" id="PTHR39181">
    <property type="entry name" value="TYROSINE-PROTEIN PHOSPHATASE YWQE"/>
    <property type="match status" value="1"/>
</dbReference>
<evidence type="ECO:0000256" key="5">
    <source>
        <dbReference type="SAM" id="MobiDB-lite"/>
    </source>
</evidence>
<name>A0ABX2G9R7_9BURK</name>
<feature type="compositionally biased region" description="Low complexity" evidence="5">
    <location>
        <begin position="467"/>
        <end position="477"/>
    </location>
</feature>
<evidence type="ECO:0000313" key="7">
    <source>
        <dbReference type="Proteomes" id="UP001516061"/>
    </source>
</evidence>
<reference evidence="6 7" key="1">
    <citation type="submission" date="2020-05" db="EMBL/GenBank/DDBJ databases">
        <title>Genomic Encyclopedia of Type Strains, Phase IV (KMG-V): Genome sequencing to study the core and pangenomes of soil and plant-associated prokaryotes.</title>
        <authorList>
            <person name="Whitman W."/>
        </authorList>
    </citation>
    <scope>NUCLEOTIDE SEQUENCE [LARGE SCALE GENOMIC DNA]</scope>
    <source>
        <strain evidence="6 7">C29</strain>
    </source>
</reference>
<comment type="caution">
    <text evidence="6">The sequence shown here is derived from an EMBL/GenBank/DDBJ whole genome shotgun (WGS) entry which is preliminary data.</text>
</comment>
<sequence length="641" mass="67838">MLDLHVHVLPGIDDGPRTLDDALALARALSADGIEHVVATPHIYPGVFDNTPQRIAEAFDRLQAAVADDGLPLTMSWAAEVRICPEIIDWVEQRRLPLLDGSLVGPSTALIELPDGQIPVGTDKLAGLLLDHGITPLIAHPERNKAVMELHTRLEPLRRMGCLFQLTAASVLGEFGSRAQASARQLLDAGWVDVLATDAHNLSGRRPRMRAAREWLEQNYDAALAERMTVTTPQRIAGVSSFSMETAGQKLVFRDLPQHAQAEDDSAWRSGLGDLTDLPAFEPARSPDALFGRNPEPQTRQDAEESPHGRWTLTDFRIDAVVEDLNQASLQAGAPGPSDTRAPAAETLGDVMPPAAPPASDEDWLLPDFGAAAARPPAEPEVAPVVPAPQPAHEPLRDELLFRPEPVRPPPAAPARPRSAPVAETRQTAAAIAESAPVQTQADEQADAARPAKLFAGPLKRLRQMLEPSEAAPVTAPAAPPAAEERPPLQAQPPVELPESTTPAMPSPVAAPAPALARETAAPEPRPMPEPVALASEPVALAPPETSVRGMRLSDLTALSPVLGTPAGGARMAAAATAAAPLRGATMPESAAQPRQGAPFRAAPMTSAAPAAMPPATEPPVGEPRGFRLRDLPFLKPRNKS</sequence>
<dbReference type="Pfam" id="PF19567">
    <property type="entry name" value="CpsB_CapC"/>
    <property type="match status" value="1"/>
</dbReference>
<dbReference type="Proteomes" id="UP001516061">
    <property type="component" value="Unassembled WGS sequence"/>
</dbReference>
<dbReference type="SUPFAM" id="SSF89550">
    <property type="entry name" value="PHP domain-like"/>
    <property type="match status" value="1"/>
</dbReference>
<dbReference type="EC" id="3.1.3.48" evidence="2"/>
<proteinExistence type="inferred from homology"/>
<dbReference type="EMBL" id="JABSNM010000025">
    <property type="protein sequence ID" value="NRT58272.1"/>
    <property type="molecule type" value="Genomic_DNA"/>
</dbReference>
<organism evidence="6 7">
    <name type="scientific">Sphaerotilus uruguayifluvii</name>
    <dbReference type="NCBI Taxonomy" id="2735897"/>
    <lineage>
        <taxon>Bacteria</taxon>
        <taxon>Pseudomonadati</taxon>
        <taxon>Pseudomonadota</taxon>
        <taxon>Betaproteobacteria</taxon>
        <taxon>Burkholderiales</taxon>
        <taxon>Sphaerotilaceae</taxon>
        <taxon>Sphaerotilus</taxon>
    </lineage>
</organism>
<feature type="region of interest" description="Disordered" evidence="5">
    <location>
        <begin position="264"/>
        <end position="310"/>
    </location>
</feature>
<feature type="compositionally biased region" description="Basic and acidic residues" evidence="5">
    <location>
        <begin position="299"/>
        <end position="308"/>
    </location>
</feature>
<gene>
    <name evidence="6" type="ORF">HNQ01_004039</name>
</gene>
<feature type="compositionally biased region" description="Low complexity" evidence="5">
    <location>
        <begin position="512"/>
        <end position="523"/>
    </location>
</feature>
<feature type="compositionally biased region" description="Low complexity" evidence="5">
    <location>
        <begin position="371"/>
        <end position="385"/>
    </location>
</feature>
<feature type="compositionally biased region" description="Low complexity" evidence="5">
    <location>
        <begin position="602"/>
        <end position="611"/>
    </location>
</feature>
<comment type="similarity">
    <text evidence="1">Belongs to the metallo-dependent hydrolases superfamily. CpsB/CapC family.</text>
</comment>
<accession>A0ABX2G9R7</accession>
<evidence type="ECO:0000256" key="2">
    <source>
        <dbReference type="ARBA" id="ARBA00013064"/>
    </source>
</evidence>
<evidence type="ECO:0000313" key="6">
    <source>
        <dbReference type="EMBL" id="NRT58272.1"/>
    </source>
</evidence>
<dbReference type="PANTHER" id="PTHR39181:SF1">
    <property type="entry name" value="TYROSINE-PROTEIN PHOSPHATASE YWQE"/>
    <property type="match status" value="1"/>
</dbReference>
<dbReference type="Gene3D" id="3.20.20.140">
    <property type="entry name" value="Metal-dependent hydrolases"/>
    <property type="match status" value="1"/>
</dbReference>